<dbReference type="PANTHER" id="PTHR48125:SF10">
    <property type="entry name" value="OS12G0136300 PROTEIN"/>
    <property type="match status" value="1"/>
</dbReference>
<comment type="caution">
    <text evidence="3">The sequence shown here is derived from an EMBL/GenBank/DDBJ whole genome shotgun (WGS) entry which is preliminary data.</text>
</comment>
<protein>
    <submittedName>
        <fullName evidence="3">Uncharacterized protein</fullName>
    </submittedName>
</protein>
<dbReference type="Gene3D" id="2.60.40.10">
    <property type="entry name" value="Immunoglobulins"/>
    <property type="match status" value="2"/>
</dbReference>
<organism evidence="3 4">
    <name type="scientific">Gemmata algarum</name>
    <dbReference type="NCBI Taxonomy" id="2975278"/>
    <lineage>
        <taxon>Bacteria</taxon>
        <taxon>Pseudomonadati</taxon>
        <taxon>Planctomycetota</taxon>
        <taxon>Planctomycetia</taxon>
        <taxon>Gemmatales</taxon>
        <taxon>Gemmataceae</taxon>
        <taxon>Gemmata</taxon>
    </lineage>
</organism>
<feature type="compositionally biased region" description="Acidic residues" evidence="1">
    <location>
        <begin position="27"/>
        <end position="39"/>
    </location>
</feature>
<reference evidence="4" key="1">
    <citation type="journal article" date="2023" name="Mar. Drugs">
        <title>Gemmata algarum, a Novel Planctomycete Isolated from an Algal Mat, Displays Antimicrobial Activity.</title>
        <authorList>
            <person name="Kumar G."/>
            <person name="Kallscheuer N."/>
            <person name="Kashif M."/>
            <person name="Ahamad S."/>
            <person name="Jagadeeshwari U."/>
            <person name="Pannikurungottu S."/>
            <person name="Haufschild T."/>
            <person name="Kabuu M."/>
            <person name="Sasikala C."/>
            <person name="Jogler C."/>
            <person name="Ramana C."/>
        </authorList>
    </citation>
    <scope>NUCLEOTIDE SEQUENCE [LARGE SCALE GENOMIC DNA]</scope>
    <source>
        <strain evidence="4">JC673</strain>
    </source>
</reference>
<dbReference type="InterPro" id="IPR015943">
    <property type="entry name" value="WD40/YVTN_repeat-like_dom_sf"/>
</dbReference>
<dbReference type="SUPFAM" id="SSF50969">
    <property type="entry name" value="YVTN repeat-like/Quinoprotein amine dehydrogenase"/>
    <property type="match status" value="4"/>
</dbReference>
<proteinExistence type="predicted"/>
<feature type="compositionally biased region" description="Pro residues" evidence="1">
    <location>
        <begin position="117"/>
        <end position="130"/>
    </location>
</feature>
<keyword evidence="2" id="KW-0812">Transmembrane</keyword>
<evidence type="ECO:0000256" key="2">
    <source>
        <dbReference type="SAM" id="Phobius"/>
    </source>
</evidence>
<evidence type="ECO:0000256" key="1">
    <source>
        <dbReference type="SAM" id="MobiDB-lite"/>
    </source>
</evidence>
<name>A0ABU5F7I8_9BACT</name>
<dbReference type="Gene3D" id="2.130.10.10">
    <property type="entry name" value="YVTN repeat-like/Quinoprotein amine dehydrogenase"/>
    <property type="match status" value="2"/>
</dbReference>
<feature type="region of interest" description="Disordered" evidence="1">
    <location>
        <begin position="1"/>
        <end position="53"/>
    </location>
</feature>
<keyword evidence="2" id="KW-1133">Transmembrane helix</keyword>
<gene>
    <name evidence="3" type="ORF">R5W23_004755</name>
</gene>
<feature type="region of interest" description="Disordered" evidence="1">
    <location>
        <begin position="1439"/>
        <end position="1471"/>
    </location>
</feature>
<feature type="region of interest" description="Disordered" evidence="1">
    <location>
        <begin position="90"/>
        <end position="145"/>
    </location>
</feature>
<dbReference type="RefSeq" id="WP_320689482.1">
    <property type="nucleotide sequence ID" value="NZ_JAXBLV010000233.1"/>
</dbReference>
<evidence type="ECO:0000313" key="4">
    <source>
        <dbReference type="Proteomes" id="UP001272242"/>
    </source>
</evidence>
<dbReference type="InterPro" id="IPR013783">
    <property type="entry name" value="Ig-like_fold"/>
</dbReference>
<accession>A0ABU5F7I8</accession>
<dbReference type="EMBL" id="JAXBLV010000233">
    <property type="protein sequence ID" value="MDY3563255.1"/>
    <property type="molecule type" value="Genomic_DNA"/>
</dbReference>
<sequence length="2339" mass="245588">MGIPLNERAEPPFTPQGAASAEPLPLPDDEPLPLPDDEPSPLPRSRAVKPPPRRRWGTIAACAVVGFLALGAYGVGGFFTIRALVQRERPPANGPELTGAPALPPAQPEPTSGPTENPVPPPEPTEPAPAGPILVAPQTPTPPVKFVSPDTLQLPGAVTSVHAGGGGRYLLFHVPARRQLVTYDVVAGQTVSTIPADPGALIAVGREKVFLAHSSDGRLYRFDIRTGVLEGASAPLTPERFLRLAIGSGAGGPLVLVSQAEGRPVQVQLFEPDTFTLLRYPIDDPDSPARSFPLALPTGTASLGVSADGRAIAVGDRLYTRTANGYRACAINPSSSLVPTADGKLVVGSALVGETGQVFQYGDRLLRAFLPTTGPFFLSVEYGGGKSGRAISVKLHADQEPGAFAELPCTAAVQEWVSQNGASSSELRHHLVFIPDPGLMVFAPFKGTTALLFRIDLGALLPLWREVMFTSVPSAAIPPKGSYTYQSSATARDGAAPAFSLQAGPPGMTVTPDGRLTWAPTPAQRQRPADVRLVARTGTGKQAVQRFTLLPPSEQERDLAANPPTPVPLPVATVPAPKRPAPAVPPVTSPPPGAATLVRPKTIPLPAAATSVAVGGGGRYFCLFIPLTGQVAVFDATQGQITKTLAVGKGALRIAAGAEKLFVVDPREKVVQRWDLTTFEKELTAPLPDKFVAERALIGSAATGPLWLFGTGAAALDTQTLQRIELKADNWEWDRRTHHRVSADGRVLGTPAANGRSGMSLATLVDQTLRVRSAPNPAGFVAPGPDGRIAYTLFGRFAPDGRAVGADGASDLAQPSLCIPPAEGSSLFLRIPPPPLMPFNNAPRGLLQVLRSEDGRTLAELPIGPGAGPPGGNYAIAPDQRFLLVPSADLIVELAESGDRLLLHPFELDKALARLGEDYLFVDGPPSAAAVRGRAFSLGLTIRSKLGGVKVKLEAAPDGLKATPDGKIAWTVPEHFPDAEAIVVLTVSDASGREALHTLRLTVRGGQPAPAAGAKVAEVKLSGMVEDVVVGAGGRLLILHVSQKGQLEVFDAVQGKVVKTLPMSEGGIGLAAGRSHLFVANPAARTLDRYSLKTYEKEATSPLPIPGAVAGLCMGSASDGPLLICPKGDSNGTGPVLVDPLTLKPIPGGDRLPPVAARFARASADGSVFTWRNEVGHEGHNMTFVEVAAGRAKSRTFGEGSSLLLPAPDGRYVYTGWGVHDGLFQRLHPTNGTNSPDRPFLPASSGGVFVQLEPLTEGRDTGGTSSLPRRGRVNFFLPGQHRAFASIDGIDGLAGEHYHNGHIGGWLMHDKRVHLLPAAGRLITIPAANDTLHVYRYDLDELLTRSRTDYLLFASAPPTEAGRGSVLGYAPVVRSRTGGVKVRLDSGPDGMTFLDGRLAWKVPADFAEREVNVLLAATDASGQEVFQGFRLAVRARTAGDADSRPEPVSPKLANGPAPAPTPIGPPATVGPIRPTPLKANWREVKLPGAVTDLCLGGGGRFVIYRLASVGLLAVFDVNEGKVVKYLPVGAGEVKFAAGQDALFVLDPGPRLLHRWSLATLEREATVPLMLGGDVTALLLGHASRGPLFAAVGPDPQFGKPPSVFLDPLTLQPINTKVPESQMSAAQARISADGSLAVGRDLGHGSVSLSLRTGVRSESPDRADAAFIGGPSADGRFLYGNGIWTHALKPVEGAERRLYLPAAEGPFFFSGRPKANGHPDRLDLFIAGRTRPFATADLPTPGLLPPADPQPGGTRLIWVPAADLLVGVPPGDDRLILARVGLDDLLKNSPDDYVAVLSAPPSEAVRGGRFDYSVDARAKAGTPTVRLTSGPAGMTIVGRRVIWEVPKNFADTDTAVVLSVTDGKGQETFQSFTLAVRDTAPGAGRGPRQPASDAPAKTAEPTAPPGNLALQTAPLDRDEQVVNLPSTAGPIVPAAGGRLLIVHLPKDRALAVFDTAAARVVKYLPVPDDEVKFAAGRDELLVLLPKTNVLQRWDLKALKRQSSVTSPLPGPVKALAMGSNSTGPLVVTTRSKDSAGILLYDPKTLKRSDRTFAEGVHNGRFSAEYQPEVRISADGDVITGWVSGLQPSGVYVWTRTGKTYEAFHEHDTWGPLLPDAGGRTVYATKRAIATDGTPLPVPPEGIPVPAVQGPLLLSMTTVPHNGMPGARVRVRPTVHPHRGERPLMTLPELTGLDTRNDISEAARAGEFERRVFLIPDAKLLVAVPDAGDRLVLHRFDLDALAERFGTDYLYVSGSPPAEVAAGAKFTYAPVVRSKKGGAKFKLVAGPDGMKLGAAGTIEWEVPASATGSTVIATVSVSDSSGQEIAHTFKLSVTPAVSAGP</sequence>
<keyword evidence="2" id="KW-0472">Membrane</keyword>
<dbReference type="PANTHER" id="PTHR48125">
    <property type="entry name" value="LP07818P1"/>
    <property type="match status" value="1"/>
</dbReference>
<keyword evidence="4" id="KW-1185">Reference proteome</keyword>
<dbReference type="Proteomes" id="UP001272242">
    <property type="component" value="Unassembled WGS sequence"/>
</dbReference>
<feature type="region of interest" description="Disordered" evidence="1">
    <location>
        <begin position="1877"/>
        <end position="1909"/>
    </location>
</feature>
<evidence type="ECO:0000313" key="3">
    <source>
        <dbReference type="EMBL" id="MDY3563255.1"/>
    </source>
</evidence>
<dbReference type="InterPro" id="IPR011044">
    <property type="entry name" value="Quino_amine_DH_bsu"/>
</dbReference>
<feature type="transmembrane region" description="Helical" evidence="2">
    <location>
        <begin position="56"/>
        <end position="81"/>
    </location>
</feature>